<keyword evidence="5" id="KW-0521">NADP</keyword>
<dbReference type="InterPro" id="IPR026021">
    <property type="entry name" value="YdjA-like"/>
</dbReference>
<dbReference type="InterPro" id="IPR000415">
    <property type="entry name" value="Nitroreductase-like"/>
</dbReference>
<sequence>MTDSLEATITGRRTIHNFRPEPVPDELLIAGLQVACWAPNHRMNEPWHFYLPGPQTREAICQLNARQLAETKGDAAAAKKLERWRSMPGWLVVTAERAVDPVRDQENYAACCCLIQNLALYLWEAGVGLKWSTGEVVRDPRFMELLGSDLASEQVVGLFWYGYPDEVPEMSKRPASESLTRLP</sequence>
<evidence type="ECO:0000259" key="8">
    <source>
        <dbReference type="Pfam" id="PF00881"/>
    </source>
</evidence>
<dbReference type="Proteomes" id="UP001204445">
    <property type="component" value="Unassembled WGS sequence"/>
</dbReference>
<dbReference type="CDD" id="cd02135">
    <property type="entry name" value="YdjA-like"/>
    <property type="match status" value="1"/>
</dbReference>
<name>A0AAE3HKY6_9GAMM</name>
<dbReference type="Pfam" id="PF00881">
    <property type="entry name" value="Nitroreductase"/>
    <property type="match status" value="1"/>
</dbReference>
<dbReference type="GO" id="GO:0016491">
    <property type="term" value="F:oxidoreductase activity"/>
    <property type="evidence" value="ECO:0007669"/>
    <property type="project" value="UniProtKB-KW"/>
</dbReference>
<evidence type="ECO:0000256" key="3">
    <source>
        <dbReference type="ARBA" id="ARBA00022630"/>
    </source>
</evidence>
<dbReference type="InterPro" id="IPR052530">
    <property type="entry name" value="NAD(P)H_nitroreductase"/>
</dbReference>
<dbReference type="PANTHER" id="PTHR43821">
    <property type="entry name" value="NAD(P)H NITROREDUCTASE YDJA-RELATED"/>
    <property type="match status" value="1"/>
</dbReference>
<gene>
    <name evidence="9" type="ORF">J2T55_001664</name>
</gene>
<dbReference type="SUPFAM" id="SSF55469">
    <property type="entry name" value="FMN-dependent nitroreductase-like"/>
    <property type="match status" value="1"/>
</dbReference>
<keyword evidence="7" id="KW-0520">NAD</keyword>
<feature type="domain" description="Nitroreductase" evidence="8">
    <location>
        <begin position="9"/>
        <end position="163"/>
    </location>
</feature>
<comment type="cofactor">
    <cofactor evidence="1">
        <name>FMN</name>
        <dbReference type="ChEBI" id="CHEBI:58210"/>
    </cofactor>
</comment>
<keyword evidence="6" id="KW-0560">Oxidoreductase</keyword>
<evidence type="ECO:0000313" key="9">
    <source>
        <dbReference type="EMBL" id="MCS3903635.1"/>
    </source>
</evidence>
<evidence type="ECO:0000256" key="4">
    <source>
        <dbReference type="ARBA" id="ARBA00022643"/>
    </source>
</evidence>
<dbReference type="PANTHER" id="PTHR43821:SF1">
    <property type="entry name" value="NAD(P)H NITROREDUCTASE YDJA-RELATED"/>
    <property type="match status" value="1"/>
</dbReference>
<accession>A0AAE3HKY6</accession>
<evidence type="ECO:0000256" key="1">
    <source>
        <dbReference type="ARBA" id="ARBA00001917"/>
    </source>
</evidence>
<organism evidence="9 10">
    <name type="scientific">Methylohalomonas lacus</name>
    <dbReference type="NCBI Taxonomy" id="398773"/>
    <lineage>
        <taxon>Bacteria</taxon>
        <taxon>Pseudomonadati</taxon>
        <taxon>Pseudomonadota</taxon>
        <taxon>Gammaproteobacteria</taxon>
        <taxon>Methylohalomonadales</taxon>
        <taxon>Methylohalomonadaceae</taxon>
        <taxon>Methylohalomonas</taxon>
    </lineage>
</organism>
<dbReference type="Gene3D" id="3.40.109.10">
    <property type="entry name" value="NADH Oxidase"/>
    <property type="match status" value="1"/>
</dbReference>
<comment type="similarity">
    <text evidence="2">Belongs to the nitroreductase family.</text>
</comment>
<proteinExistence type="inferred from homology"/>
<evidence type="ECO:0000313" key="10">
    <source>
        <dbReference type="Proteomes" id="UP001204445"/>
    </source>
</evidence>
<dbReference type="InterPro" id="IPR029479">
    <property type="entry name" value="Nitroreductase"/>
</dbReference>
<dbReference type="AlphaFoldDB" id="A0AAE3HKY6"/>
<evidence type="ECO:0000256" key="2">
    <source>
        <dbReference type="ARBA" id="ARBA00007118"/>
    </source>
</evidence>
<keyword evidence="3" id="KW-0285">Flavoprotein</keyword>
<protein>
    <submittedName>
        <fullName evidence="9">Nitroreductase</fullName>
    </submittedName>
</protein>
<dbReference type="EMBL" id="JANUCT010000010">
    <property type="protein sequence ID" value="MCS3903635.1"/>
    <property type="molecule type" value="Genomic_DNA"/>
</dbReference>
<reference evidence="9" key="1">
    <citation type="submission" date="2022-08" db="EMBL/GenBank/DDBJ databases">
        <title>Genomic Encyclopedia of Type Strains, Phase III (KMG-III): the genomes of soil and plant-associated and newly described type strains.</title>
        <authorList>
            <person name="Whitman W."/>
        </authorList>
    </citation>
    <scope>NUCLEOTIDE SEQUENCE</scope>
    <source>
        <strain evidence="9">HMT 1</strain>
    </source>
</reference>
<keyword evidence="4" id="KW-0288">FMN</keyword>
<evidence type="ECO:0000256" key="7">
    <source>
        <dbReference type="ARBA" id="ARBA00023027"/>
    </source>
</evidence>
<evidence type="ECO:0000256" key="6">
    <source>
        <dbReference type="ARBA" id="ARBA00023002"/>
    </source>
</evidence>
<keyword evidence="10" id="KW-1185">Reference proteome</keyword>
<comment type="caution">
    <text evidence="9">The sequence shown here is derived from an EMBL/GenBank/DDBJ whole genome shotgun (WGS) entry which is preliminary data.</text>
</comment>
<evidence type="ECO:0000256" key="5">
    <source>
        <dbReference type="ARBA" id="ARBA00022857"/>
    </source>
</evidence>